<dbReference type="Gene3D" id="3.40.630.30">
    <property type="match status" value="1"/>
</dbReference>
<comment type="caution">
    <text evidence="2">The sequence shown here is derived from an EMBL/GenBank/DDBJ whole genome shotgun (WGS) entry which is preliminary data.</text>
</comment>
<reference evidence="2" key="1">
    <citation type="journal article" date="2020" name="mSystems">
        <title>Genome- and Community-Level Interaction Insights into Carbon Utilization and Element Cycling Functions of Hydrothermarchaeota in Hydrothermal Sediment.</title>
        <authorList>
            <person name="Zhou Z."/>
            <person name="Liu Y."/>
            <person name="Xu W."/>
            <person name="Pan J."/>
            <person name="Luo Z.H."/>
            <person name="Li M."/>
        </authorList>
    </citation>
    <scope>NUCLEOTIDE SEQUENCE [LARGE SCALE GENOMIC DNA]</scope>
    <source>
        <strain evidence="2">SpSt-747</strain>
    </source>
</reference>
<dbReference type="AlphaFoldDB" id="A0A7V4DEB4"/>
<protein>
    <submittedName>
        <fullName evidence="2">GNAT family N-acetyltransferase</fullName>
    </submittedName>
</protein>
<dbReference type="CDD" id="cd04301">
    <property type="entry name" value="NAT_SF"/>
    <property type="match status" value="1"/>
</dbReference>
<dbReference type="GO" id="GO:0016747">
    <property type="term" value="F:acyltransferase activity, transferring groups other than amino-acyl groups"/>
    <property type="evidence" value="ECO:0007669"/>
    <property type="project" value="InterPro"/>
</dbReference>
<name>A0A7V4DEB4_9BACT</name>
<dbReference type="InterPro" id="IPR016181">
    <property type="entry name" value="Acyl_CoA_acyltransferase"/>
</dbReference>
<keyword evidence="2" id="KW-0808">Transferase</keyword>
<dbReference type="InterPro" id="IPR000182">
    <property type="entry name" value="GNAT_dom"/>
</dbReference>
<evidence type="ECO:0000313" key="2">
    <source>
        <dbReference type="EMBL" id="HGI30854.1"/>
    </source>
</evidence>
<accession>A0A7V4DEB4</accession>
<dbReference type="PROSITE" id="PS51186">
    <property type="entry name" value="GNAT"/>
    <property type="match status" value="1"/>
</dbReference>
<evidence type="ECO:0000259" key="1">
    <source>
        <dbReference type="PROSITE" id="PS51186"/>
    </source>
</evidence>
<dbReference type="SUPFAM" id="SSF55729">
    <property type="entry name" value="Acyl-CoA N-acyltransferases (Nat)"/>
    <property type="match status" value="1"/>
</dbReference>
<gene>
    <name evidence="2" type="ORF">ENV30_06060</name>
</gene>
<sequence length="209" mass="24049">MEGGETTEGDRGFREIEVRRASKTTEDRETFLRLLELSGGRVFERLFGPRWHRVFERYFGDERNLFSAPHVLVLGKGEVLGMALGWSSGTRRAKGLHTVLQLSPFVLPRLLSPFLFELFRMKIPQNAYYLSNIAIFPPHQGKGLGSFLLQVVEKEAQNSGDSWLVLDVERENVRALTFYLRNGYEVLRGFPSFVRLRKGWGNPHSSFRE</sequence>
<dbReference type="Pfam" id="PF00583">
    <property type="entry name" value="Acetyltransf_1"/>
    <property type="match status" value="1"/>
</dbReference>
<organism evidence="2">
    <name type="scientific">Candidatus Caldatribacterium californiense</name>
    <dbReference type="NCBI Taxonomy" id="1454726"/>
    <lineage>
        <taxon>Bacteria</taxon>
        <taxon>Pseudomonadati</taxon>
        <taxon>Atribacterota</taxon>
        <taxon>Atribacteria</taxon>
        <taxon>Atribacterales</taxon>
        <taxon>Candidatus Caldatribacteriaceae</taxon>
        <taxon>Candidatus Caldatribacterium</taxon>
    </lineage>
</organism>
<proteinExistence type="predicted"/>
<feature type="domain" description="N-acetyltransferase" evidence="1">
    <location>
        <begin position="16"/>
        <end position="209"/>
    </location>
</feature>
<dbReference type="EMBL" id="DTFV01000086">
    <property type="protein sequence ID" value="HGI30854.1"/>
    <property type="molecule type" value="Genomic_DNA"/>
</dbReference>